<dbReference type="EMBL" id="QQOH01000003">
    <property type="protein sequence ID" value="RDE19485.1"/>
    <property type="molecule type" value="Genomic_DNA"/>
</dbReference>
<organism evidence="1 2">
    <name type="scientific">Motiliproteus coralliicola</name>
    <dbReference type="NCBI Taxonomy" id="2283196"/>
    <lineage>
        <taxon>Bacteria</taxon>
        <taxon>Pseudomonadati</taxon>
        <taxon>Pseudomonadota</taxon>
        <taxon>Gammaproteobacteria</taxon>
        <taxon>Oceanospirillales</taxon>
        <taxon>Oceanospirillaceae</taxon>
        <taxon>Motiliproteus</taxon>
    </lineage>
</organism>
<proteinExistence type="predicted"/>
<keyword evidence="2" id="KW-1185">Reference proteome</keyword>
<dbReference type="RefSeq" id="WP_114695830.1">
    <property type="nucleotide sequence ID" value="NZ_QQOH01000003.1"/>
</dbReference>
<protein>
    <submittedName>
        <fullName evidence="1">Uncharacterized protein</fullName>
    </submittedName>
</protein>
<dbReference type="Proteomes" id="UP000253769">
    <property type="component" value="Unassembled WGS sequence"/>
</dbReference>
<evidence type="ECO:0000313" key="2">
    <source>
        <dbReference type="Proteomes" id="UP000253769"/>
    </source>
</evidence>
<dbReference type="AlphaFoldDB" id="A0A369WJ79"/>
<sequence length="166" mass="18236">MSYLNLFPNRVFYVGVISAALLTGCHLHFVKNDNPIYPNVSPDPNRFELNFTVKNGTNKTYEVGELIANIDVVFNTDHAAHSCIFEYEVPLKRLEPDQQVVFEGFSIDDNAAPGDPCRCLKGSCAGRVVLSLKTAGGSVLSGTGKRYQVTWQKSGKLEDVSVVHQG</sequence>
<gene>
    <name evidence="1" type="ORF">DV711_11375</name>
</gene>
<reference evidence="1 2" key="1">
    <citation type="submission" date="2018-07" db="EMBL/GenBank/DDBJ databases">
        <title>Motiliproteus coralliicola sp. nov., a bacterium isolated from Coral.</title>
        <authorList>
            <person name="Wang G."/>
        </authorList>
    </citation>
    <scope>NUCLEOTIDE SEQUENCE [LARGE SCALE GENOMIC DNA]</scope>
    <source>
        <strain evidence="1 2">C34</strain>
    </source>
</reference>
<accession>A0A369WJ79</accession>
<comment type="caution">
    <text evidence="1">The sequence shown here is derived from an EMBL/GenBank/DDBJ whole genome shotgun (WGS) entry which is preliminary data.</text>
</comment>
<evidence type="ECO:0000313" key="1">
    <source>
        <dbReference type="EMBL" id="RDE19485.1"/>
    </source>
</evidence>
<name>A0A369WJ79_9GAMM</name>